<dbReference type="SUPFAM" id="SSF53474">
    <property type="entry name" value="alpha/beta-Hydrolases"/>
    <property type="match status" value="1"/>
</dbReference>
<dbReference type="OrthoDB" id="6846267at2759"/>
<dbReference type="InterPro" id="IPR029058">
    <property type="entry name" value="AB_hydrolase_fold"/>
</dbReference>
<keyword evidence="3" id="KW-0378">Hydrolase</keyword>
<dbReference type="STRING" id="48709.A0A1D2NBG3"/>
<name>A0A1D2NBG3_ORCCI</name>
<evidence type="ECO:0000256" key="4">
    <source>
        <dbReference type="ARBA" id="ARBA00023180"/>
    </source>
</evidence>
<dbReference type="PANTHER" id="PTHR43142">
    <property type="entry name" value="CARBOXYLIC ESTER HYDROLASE"/>
    <property type="match status" value="1"/>
</dbReference>
<dbReference type="PANTHER" id="PTHR43142:SF1">
    <property type="entry name" value="CARBOXYLIC ESTER HYDROLASE"/>
    <property type="match status" value="1"/>
</dbReference>
<organism evidence="6 7">
    <name type="scientific">Orchesella cincta</name>
    <name type="common">Springtail</name>
    <name type="synonym">Podura cincta</name>
    <dbReference type="NCBI Taxonomy" id="48709"/>
    <lineage>
        <taxon>Eukaryota</taxon>
        <taxon>Metazoa</taxon>
        <taxon>Ecdysozoa</taxon>
        <taxon>Arthropoda</taxon>
        <taxon>Hexapoda</taxon>
        <taxon>Collembola</taxon>
        <taxon>Entomobryomorpha</taxon>
        <taxon>Entomobryoidea</taxon>
        <taxon>Orchesellidae</taxon>
        <taxon>Orchesellinae</taxon>
        <taxon>Orchesella</taxon>
    </lineage>
</organism>
<dbReference type="InterPro" id="IPR002018">
    <property type="entry name" value="CarbesteraseB"/>
</dbReference>
<proteinExistence type="inferred from homology"/>
<evidence type="ECO:0000256" key="3">
    <source>
        <dbReference type="ARBA" id="ARBA00022801"/>
    </source>
</evidence>
<comment type="caution">
    <text evidence="6">The sequence shown here is derived from an EMBL/GenBank/DDBJ whole genome shotgun (WGS) entry which is preliminary data.</text>
</comment>
<protein>
    <submittedName>
        <fullName evidence="6">Venom carboxylesterase-6</fullName>
    </submittedName>
</protein>
<dbReference type="Proteomes" id="UP000094527">
    <property type="component" value="Unassembled WGS sequence"/>
</dbReference>
<dbReference type="AlphaFoldDB" id="A0A1D2NBG3"/>
<sequence>MVGKKAAISVAVIFIAVYLRKYGFPGKKLAPIVTTVQGKLQGVIAYSRDGREYFNYLAVPYAKPPVENLRFEPPEPVDSWSGVKDATEYGSPCLQYDLMANQYVGEENCLYINIHTPKLNPRQDDNALLPVMFFIHGGLFIFGSGDLYRPDYFMDEDVVVVVINYRLASFGFLNTGDELVRGNMGLKDQVLALKFVQTNIKAFGGDPKKVSIVGESARMFRVHLHMLSKMSSGLFYKAISQSGTAISPFILTRTPKEQAIRFGEKLGCITNDTKVMVECMKNIDATTFVGAHKETLDVLHDSLSVFSATVETVKDENAFLTEDPMVLLKKGLIANKVPWITGVNAEEGLILSAGFMQNKTLVKALNKDWNNVVPKILFYQRNDEASKKIREQYFGKIRKISDKHKSKLTNMVSDWAFFYPASESARLQSKHAPVYLYYYLHSGDFSLAHMVCLFRGEYHYIIELLLDSIKKWINLNIIGQRHHYFGVCHGDEQFIQFNTPISSDITLQDGVHYKMSSDFVKLWADFAADKADLNFRGVKWTPIKPDAPHLRYLLIDMSYGIVDEPFEKRISFWRDNYVV</sequence>
<reference evidence="6 7" key="1">
    <citation type="journal article" date="2016" name="Genome Biol. Evol.">
        <title>Gene Family Evolution Reflects Adaptation to Soil Environmental Stressors in the Genome of the Collembolan Orchesella cincta.</title>
        <authorList>
            <person name="Faddeeva-Vakhrusheva A."/>
            <person name="Derks M.F."/>
            <person name="Anvar S.Y."/>
            <person name="Agamennone V."/>
            <person name="Suring W."/>
            <person name="Smit S."/>
            <person name="van Straalen N.M."/>
            <person name="Roelofs D."/>
        </authorList>
    </citation>
    <scope>NUCLEOTIDE SEQUENCE [LARGE SCALE GENOMIC DNA]</scope>
    <source>
        <tissue evidence="6">Mixed pool</tissue>
    </source>
</reference>
<keyword evidence="7" id="KW-1185">Reference proteome</keyword>
<evidence type="ECO:0000256" key="1">
    <source>
        <dbReference type="ARBA" id="ARBA00005964"/>
    </source>
</evidence>
<evidence type="ECO:0000313" key="7">
    <source>
        <dbReference type="Proteomes" id="UP000094527"/>
    </source>
</evidence>
<evidence type="ECO:0000259" key="5">
    <source>
        <dbReference type="Pfam" id="PF00135"/>
    </source>
</evidence>
<gene>
    <name evidence="6" type="ORF">Ocin01_04105</name>
</gene>
<keyword evidence="2" id="KW-0719">Serine esterase</keyword>
<dbReference type="EMBL" id="LJIJ01000105">
    <property type="protein sequence ID" value="ODN02589.1"/>
    <property type="molecule type" value="Genomic_DNA"/>
</dbReference>
<dbReference type="Gene3D" id="3.40.50.1820">
    <property type="entry name" value="alpha/beta hydrolase"/>
    <property type="match status" value="1"/>
</dbReference>
<keyword evidence="4" id="KW-0325">Glycoprotein</keyword>
<dbReference type="OMA" id="RPDYFMD"/>
<evidence type="ECO:0000313" key="6">
    <source>
        <dbReference type="EMBL" id="ODN02589.1"/>
    </source>
</evidence>
<dbReference type="Pfam" id="PF00135">
    <property type="entry name" value="COesterase"/>
    <property type="match status" value="1"/>
</dbReference>
<comment type="similarity">
    <text evidence="1">Belongs to the type-B carboxylesterase/lipase family.</text>
</comment>
<feature type="domain" description="Carboxylesterase type B" evidence="5">
    <location>
        <begin position="31"/>
        <end position="573"/>
    </location>
</feature>
<dbReference type="GO" id="GO:0052689">
    <property type="term" value="F:carboxylic ester hydrolase activity"/>
    <property type="evidence" value="ECO:0007669"/>
    <property type="project" value="UniProtKB-KW"/>
</dbReference>
<accession>A0A1D2NBG3</accession>
<evidence type="ECO:0000256" key="2">
    <source>
        <dbReference type="ARBA" id="ARBA00022487"/>
    </source>
</evidence>